<evidence type="ECO:0000256" key="3">
    <source>
        <dbReference type="ARBA" id="ARBA00022827"/>
    </source>
</evidence>
<comment type="similarity">
    <text evidence="1 4">Belongs to the acyl-CoA dehydrogenase family.</text>
</comment>
<gene>
    <name evidence="8" type="ORF">Clacol_002243</name>
</gene>
<keyword evidence="4" id="KW-0560">Oxidoreductase</keyword>
<evidence type="ECO:0000256" key="2">
    <source>
        <dbReference type="ARBA" id="ARBA00022630"/>
    </source>
</evidence>
<evidence type="ECO:0000259" key="6">
    <source>
        <dbReference type="Pfam" id="PF02770"/>
    </source>
</evidence>
<dbReference type="Gene3D" id="2.40.110.20">
    <property type="match status" value="1"/>
</dbReference>
<evidence type="ECO:0000313" key="9">
    <source>
        <dbReference type="Proteomes" id="UP001050691"/>
    </source>
</evidence>
<feature type="domain" description="Acyl-CoA dehydrogenase/oxidase C-terminal" evidence="5">
    <location>
        <begin position="299"/>
        <end position="459"/>
    </location>
</feature>
<dbReference type="Gene3D" id="6.10.250.600">
    <property type="match status" value="1"/>
</dbReference>
<proteinExistence type="inferred from homology"/>
<evidence type="ECO:0000259" key="5">
    <source>
        <dbReference type="Pfam" id="PF00441"/>
    </source>
</evidence>
<organism evidence="8 9">
    <name type="scientific">Clathrus columnatus</name>
    <dbReference type="NCBI Taxonomy" id="1419009"/>
    <lineage>
        <taxon>Eukaryota</taxon>
        <taxon>Fungi</taxon>
        <taxon>Dikarya</taxon>
        <taxon>Basidiomycota</taxon>
        <taxon>Agaricomycotina</taxon>
        <taxon>Agaricomycetes</taxon>
        <taxon>Phallomycetidae</taxon>
        <taxon>Phallales</taxon>
        <taxon>Clathraceae</taxon>
        <taxon>Clathrus</taxon>
    </lineage>
</organism>
<evidence type="ECO:0000313" key="8">
    <source>
        <dbReference type="EMBL" id="GJJ08036.1"/>
    </source>
</evidence>
<dbReference type="Pfam" id="PF02770">
    <property type="entry name" value="Acyl-CoA_dh_M"/>
    <property type="match status" value="1"/>
</dbReference>
<dbReference type="InterPro" id="IPR036250">
    <property type="entry name" value="AcylCo_DH-like_C"/>
</dbReference>
<feature type="domain" description="Acyl-CoA oxidase/dehydrogenase middle" evidence="6">
    <location>
        <begin position="173"/>
        <end position="289"/>
    </location>
</feature>
<evidence type="ECO:0000256" key="4">
    <source>
        <dbReference type="RuleBase" id="RU362125"/>
    </source>
</evidence>
<dbReference type="PANTHER" id="PTHR42707">
    <property type="entry name" value="ACYL-COA DEHYDROGENASE"/>
    <property type="match status" value="1"/>
</dbReference>
<dbReference type="Proteomes" id="UP001050691">
    <property type="component" value="Unassembled WGS sequence"/>
</dbReference>
<feature type="domain" description="Adaptive response protein AidB N-terminal" evidence="7">
    <location>
        <begin position="11"/>
        <end position="162"/>
    </location>
</feature>
<sequence length="598" mass="66535">MKVEEGFQIVPYDESHPYTKDTVLPQLLNRLLPHKYLSEIESDLTEFGDFIVHHCRNIGDKVAPPQITQFNHLGRRVDRLHTSEGWRELKDIAVREGIVAIPHERKQEEFSRIYGFTKVLLFAGDSHEVLCPMAMTDGVARVLELSGTEQMKREIRSRLISRDSSLAFTAGQWMSERPGGSDVSQTETKALSITSTSNSVESDKRGSLYLLDGFKWFSSATDSNISVALARTGPFASGSRSLSLFLVPLRLPLLPQPSPDPTSNGITIHRLKNKLGTHALPTAELSLNNTKAYLLSPLNEGVKTITPVLNITRLYSAFTSVGCLRRALDIARSYALVRQISIPGGQSPLKDVPLHMTVLADITITYQALTHFAFGIAALLGKSECGKATGNEEARLRLLTPVLKAFASEKAVSAMEDCMTCLGGLGYMEEVGIGRLIRDCLVEKIWEGTVNVLVLDMIRASNKTFTVFMESISCPKEQIQDLKLEESISAINHSLNTLKEAFKPPLISAPFVQRLLLFLLGHTTASIYLFEHVIWGYTEQGSEGHWEIDRNVFKRYVGTSLENLCIDLEKLMRIADRKSRSKDDTEIVYGIKPIASKL</sequence>
<dbReference type="InterPro" id="IPR052904">
    <property type="entry name" value="Acyl-CoA_dehydrogenase-like"/>
</dbReference>
<dbReference type="InterPro" id="IPR006091">
    <property type="entry name" value="Acyl-CoA_Oxase/DH_mid-dom"/>
</dbReference>
<name>A0AAV5A4T5_9AGAM</name>
<dbReference type="SUPFAM" id="SSF47203">
    <property type="entry name" value="Acyl-CoA dehydrogenase C-terminal domain-like"/>
    <property type="match status" value="1"/>
</dbReference>
<evidence type="ECO:0000259" key="7">
    <source>
        <dbReference type="Pfam" id="PF18158"/>
    </source>
</evidence>
<dbReference type="InterPro" id="IPR009075">
    <property type="entry name" value="AcylCo_DH/oxidase_C"/>
</dbReference>
<dbReference type="InterPro" id="IPR041504">
    <property type="entry name" value="AidB_N"/>
</dbReference>
<keyword evidence="3 4" id="KW-0274">FAD</keyword>
<dbReference type="AlphaFoldDB" id="A0AAV5A4T5"/>
<dbReference type="PANTHER" id="PTHR42707:SF2">
    <property type="entry name" value="ACD11 DEHYDROGENASE"/>
    <property type="match status" value="1"/>
</dbReference>
<comment type="cofactor">
    <cofactor evidence="4">
        <name>FAD</name>
        <dbReference type="ChEBI" id="CHEBI:57692"/>
    </cofactor>
</comment>
<dbReference type="Pfam" id="PF00441">
    <property type="entry name" value="Acyl-CoA_dh_1"/>
    <property type="match status" value="1"/>
</dbReference>
<dbReference type="EMBL" id="BPWL01000003">
    <property type="protein sequence ID" value="GJJ08036.1"/>
    <property type="molecule type" value="Genomic_DNA"/>
</dbReference>
<dbReference type="Gene3D" id="1.20.140.10">
    <property type="entry name" value="Butyryl-CoA Dehydrogenase, subunit A, domain 3"/>
    <property type="match status" value="1"/>
</dbReference>
<keyword evidence="2 4" id="KW-0285">Flavoprotein</keyword>
<comment type="caution">
    <text evidence="8">The sequence shown here is derived from an EMBL/GenBank/DDBJ whole genome shotgun (WGS) entry which is preliminary data.</text>
</comment>
<keyword evidence="9" id="KW-1185">Reference proteome</keyword>
<accession>A0AAV5A4T5</accession>
<dbReference type="Pfam" id="PF18158">
    <property type="entry name" value="AidB_N"/>
    <property type="match status" value="1"/>
</dbReference>
<dbReference type="SUPFAM" id="SSF56645">
    <property type="entry name" value="Acyl-CoA dehydrogenase NM domain-like"/>
    <property type="match status" value="1"/>
</dbReference>
<reference evidence="8" key="1">
    <citation type="submission" date="2021-10" db="EMBL/GenBank/DDBJ databases">
        <title>De novo Genome Assembly of Clathrus columnatus (Basidiomycota, Fungi) Using Illumina and Nanopore Sequence Data.</title>
        <authorList>
            <person name="Ogiso-Tanaka E."/>
            <person name="Itagaki H."/>
            <person name="Hosoya T."/>
            <person name="Hosaka K."/>
        </authorList>
    </citation>
    <scope>NUCLEOTIDE SEQUENCE</scope>
    <source>
        <strain evidence="8">MO-923</strain>
    </source>
</reference>
<protein>
    <submittedName>
        <fullName evidence="8">Uncharacterized protein</fullName>
    </submittedName>
</protein>
<evidence type="ECO:0000256" key="1">
    <source>
        <dbReference type="ARBA" id="ARBA00009347"/>
    </source>
</evidence>
<dbReference type="InterPro" id="IPR009100">
    <property type="entry name" value="AcylCoA_DH/oxidase_NM_dom_sf"/>
</dbReference>
<dbReference type="GO" id="GO:0003995">
    <property type="term" value="F:acyl-CoA dehydrogenase activity"/>
    <property type="evidence" value="ECO:0007669"/>
    <property type="project" value="TreeGrafter"/>
</dbReference>